<comment type="caution">
    <text evidence="4">The sequence shown here is derived from an EMBL/GenBank/DDBJ whole genome shotgun (WGS) entry which is preliminary data.</text>
</comment>
<dbReference type="SUPFAM" id="SSF50965">
    <property type="entry name" value="Galactose oxidase, central domain"/>
    <property type="match status" value="1"/>
</dbReference>
<dbReference type="GO" id="GO:0000062">
    <property type="term" value="F:fatty-acyl-CoA binding"/>
    <property type="evidence" value="ECO:0007669"/>
    <property type="project" value="TreeGrafter"/>
</dbReference>
<dbReference type="InterPro" id="IPR011043">
    <property type="entry name" value="Gal_Oxase/kelch_b-propeller"/>
</dbReference>
<sequence>MRKWSRPSSYGNIPTPRKGHAGATIGDSWIIVGGGSEDGGGDTMVLNMSTYEWSVMTTTQGGFCAGSEGLSLIVSSYDGEHVLVSFGGRCSLYYENEVNVLKPSHKSTSKAPILNRVSGVHNATNNISNFGETEKAESSNAAVGNRHGNGHQHVFDKKLTDERLKHAMLEIEIGVMRQNVSKSEAVRQKMIEAAGPRQKTIEELRQELVEAKELKQKRCFKV</sequence>
<dbReference type="Proteomes" id="UP000249390">
    <property type="component" value="Unassembled WGS sequence"/>
</dbReference>
<feature type="region of interest" description="Disordered" evidence="3">
    <location>
        <begin position="1"/>
        <end position="20"/>
    </location>
</feature>
<proteinExistence type="predicted"/>
<feature type="compositionally biased region" description="Polar residues" evidence="3">
    <location>
        <begin position="1"/>
        <end position="12"/>
    </location>
</feature>
<dbReference type="GO" id="GO:0005829">
    <property type="term" value="C:cytosol"/>
    <property type="evidence" value="ECO:0007669"/>
    <property type="project" value="TreeGrafter"/>
</dbReference>
<organism evidence="4 5">
    <name type="scientific">Cuscuta australis</name>
    <dbReference type="NCBI Taxonomy" id="267555"/>
    <lineage>
        <taxon>Eukaryota</taxon>
        <taxon>Viridiplantae</taxon>
        <taxon>Streptophyta</taxon>
        <taxon>Embryophyta</taxon>
        <taxon>Tracheophyta</taxon>
        <taxon>Spermatophyta</taxon>
        <taxon>Magnoliopsida</taxon>
        <taxon>eudicotyledons</taxon>
        <taxon>Gunneridae</taxon>
        <taxon>Pentapetalae</taxon>
        <taxon>asterids</taxon>
        <taxon>lamiids</taxon>
        <taxon>Solanales</taxon>
        <taxon>Convolvulaceae</taxon>
        <taxon>Cuscuteae</taxon>
        <taxon>Cuscuta</taxon>
        <taxon>Cuscuta subgen. Grammica</taxon>
        <taxon>Cuscuta sect. Cleistogrammica</taxon>
    </lineage>
</organism>
<gene>
    <name evidence="4" type="ORF">DM860_016764</name>
</gene>
<protein>
    <submittedName>
        <fullName evidence="4">Uncharacterized protein</fullName>
    </submittedName>
</protein>
<dbReference type="GO" id="GO:0006869">
    <property type="term" value="P:lipid transport"/>
    <property type="evidence" value="ECO:0007669"/>
    <property type="project" value="TreeGrafter"/>
</dbReference>
<keyword evidence="1" id="KW-0880">Kelch repeat</keyword>
<name>A0A328D9G5_9ASTE</name>
<evidence type="ECO:0000313" key="5">
    <source>
        <dbReference type="Proteomes" id="UP000249390"/>
    </source>
</evidence>
<dbReference type="Gene3D" id="2.120.10.80">
    <property type="entry name" value="Kelch-type beta propeller"/>
    <property type="match status" value="1"/>
</dbReference>
<keyword evidence="2" id="KW-0677">Repeat</keyword>
<dbReference type="PANTHER" id="PTHR46093:SF3">
    <property type="entry name" value="ACYL-COA-BINDING DOMAIN-CONTAINING PROTEIN 4"/>
    <property type="match status" value="1"/>
</dbReference>
<evidence type="ECO:0000256" key="1">
    <source>
        <dbReference type="ARBA" id="ARBA00022441"/>
    </source>
</evidence>
<dbReference type="AlphaFoldDB" id="A0A328D9G5"/>
<keyword evidence="5" id="KW-1185">Reference proteome</keyword>
<dbReference type="EMBL" id="NQVE01000170">
    <property type="protein sequence ID" value="RAL42477.1"/>
    <property type="molecule type" value="Genomic_DNA"/>
</dbReference>
<evidence type="ECO:0000256" key="3">
    <source>
        <dbReference type="SAM" id="MobiDB-lite"/>
    </source>
</evidence>
<accession>A0A328D9G5</accession>
<evidence type="ECO:0000256" key="2">
    <source>
        <dbReference type="ARBA" id="ARBA00022737"/>
    </source>
</evidence>
<reference evidence="4 5" key="1">
    <citation type="submission" date="2018-06" db="EMBL/GenBank/DDBJ databases">
        <title>The Genome of Cuscuta australis (Dodder) Provides Insight into the Evolution of Plant Parasitism.</title>
        <authorList>
            <person name="Liu H."/>
        </authorList>
    </citation>
    <scope>NUCLEOTIDE SEQUENCE [LARGE SCALE GENOMIC DNA]</scope>
    <source>
        <strain evidence="5">cv. Yunnan</strain>
        <tissue evidence="4">Vines</tissue>
    </source>
</reference>
<dbReference type="PANTHER" id="PTHR46093">
    <property type="entry name" value="ACYL-COA-BINDING DOMAIN-CONTAINING PROTEIN 5"/>
    <property type="match status" value="1"/>
</dbReference>
<dbReference type="InterPro" id="IPR015915">
    <property type="entry name" value="Kelch-typ_b-propeller"/>
</dbReference>
<evidence type="ECO:0000313" key="4">
    <source>
        <dbReference type="EMBL" id="RAL42477.1"/>
    </source>
</evidence>